<evidence type="ECO:0000313" key="2">
    <source>
        <dbReference type="Proteomes" id="UP000805193"/>
    </source>
</evidence>
<organism evidence="1 2">
    <name type="scientific">Ixodes persulcatus</name>
    <name type="common">Taiga tick</name>
    <dbReference type="NCBI Taxonomy" id="34615"/>
    <lineage>
        <taxon>Eukaryota</taxon>
        <taxon>Metazoa</taxon>
        <taxon>Ecdysozoa</taxon>
        <taxon>Arthropoda</taxon>
        <taxon>Chelicerata</taxon>
        <taxon>Arachnida</taxon>
        <taxon>Acari</taxon>
        <taxon>Parasitiformes</taxon>
        <taxon>Ixodida</taxon>
        <taxon>Ixodoidea</taxon>
        <taxon>Ixodidae</taxon>
        <taxon>Ixodinae</taxon>
        <taxon>Ixodes</taxon>
    </lineage>
</organism>
<dbReference type="Proteomes" id="UP000805193">
    <property type="component" value="Unassembled WGS sequence"/>
</dbReference>
<gene>
    <name evidence="1" type="ORF">HPB47_020138</name>
</gene>
<protein>
    <submittedName>
        <fullName evidence="1">Uncharacterized protein</fullName>
    </submittedName>
</protein>
<keyword evidence="2" id="KW-1185">Reference proteome</keyword>
<name>A0AC60QG91_IXOPE</name>
<reference evidence="1 2" key="1">
    <citation type="journal article" date="2020" name="Cell">
        <title>Large-Scale Comparative Analyses of Tick Genomes Elucidate Their Genetic Diversity and Vector Capacities.</title>
        <authorList>
            <consortium name="Tick Genome and Microbiome Consortium (TIGMIC)"/>
            <person name="Jia N."/>
            <person name="Wang J."/>
            <person name="Shi W."/>
            <person name="Du L."/>
            <person name="Sun Y."/>
            <person name="Zhan W."/>
            <person name="Jiang J.F."/>
            <person name="Wang Q."/>
            <person name="Zhang B."/>
            <person name="Ji P."/>
            <person name="Bell-Sakyi L."/>
            <person name="Cui X.M."/>
            <person name="Yuan T.T."/>
            <person name="Jiang B.G."/>
            <person name="Yang W.F."/>
            <person name="Lam T.T."/>
            <person name="Chang Q.C."/>
            <person name="Ding S.J."/>
            <person name="Wang X.J."/>
            <person name="Zhu J.G."/>
            <person name="Ruan X.D."/>
            <person name="Zhao L."/>
            <person name="Wei J.T."/>
            <person name="Ye R.Z."/>
            <person name="Que T.C."/>
            <person name="Du C.H."/>
            <person name="Zhou Y.H."/>
            <person name="Cheng J.X."/>
            <person name="Dai P.F."/>
            <person name="Guo W.B."/>
            <person name="Han X.H."/>
            <person name="Huang E.J."/>
            <person name="Li L.F."/>
            <person name="Wei W."/>
            <person name="Gao Y.C."/>
            <person name="Liu J.Z."/>
            <person name="Shao H.Z."/>
            <person name="Wang X."/>
            <person name="Wang C.C."/>
            <person name="Yang T.C."/>
            <person name="Huo Q.B."/>
            <person name="Li W."/>
            <person name="Chen H.Y."/>
            <person name="Chen S.E."/>
            <person name="Zhou L.G."/>
            <person name="Ni X.B."/>
            <person name="Tian J.H."/>
            <person name="Sheng Y."/>
            <person name="Liu T."/>
            <person name="Pan Y.S."/>
            <person name="Xia L.Y."/>
            <person name="Li J."/>
            <person name="Zhao F."/>
            <person name="Cao W.C."/>
        </authorList>
    </citation>
    <scope>NUCLEOTIDE SEQUENCE [LARGE SCALE GENOMIC DNA]</scope>
    <source>
        <strain evidence="1">Iper-2018</strain>
    </source>
</reference>
<accession>A0AC60QG91</accession>
<proteinExistence type="predicted"/>
<sequence>MLPVSGGTYSYVAEASKSLGKPGEFICFMYAWSYVMLADPMIATFHALTISSYVVGILYPTCSAPYVLRLMVTLIFTCKLHTLIADPVWVGGDDGIPVALLAGLSIVTVLSLLVNVAYFAVLGPVTVAGSEAIAVSFAFATWGTAGAVLVTLAVTISTFGALCAGFFSNTRVILAVARRGHLPSIFGSINVSSSVPLTSLLLRSFLAQVYASTGSVERLLPNMVFLYSSINVLLVCSFFALRFTMRDALRPYRVPTVFPVLWLVFLVLMSVSPLARSVQHMQYGGRHMLCSEVAGVRTLFQRPRRPDES</sequence>
<evidence type="ECO:0000313" key="1">
    <source>
        <dbReference type="EMBL" id="KAG0433197.1"/>
    </source>
</evidence>
<dbReference type="EMBL" id="JABSTQ010009075">
    <property type="protein sequence ID" value="KAG0433197.1"/>
    <property type="molecule type" value="Genomic_DNA"/>
</dbReference>
<comment type="caution">
    <text evidence="1">The sequence shown here is derived from an EMBL/GenBank/DDBJ whole genome shotgun (WGS) entry which is preliminary data.</text>
</comment>